<dbReference type="SMART" id="SM00382">
    <property type="entry name" value="AAA"/>
    <property type="match status" value="2"/>
</dbReference>
<feature type="transmembrane region" description="Helical" evidence="10">
    <location>
        <begin position="384"/>
        <end position="405"/>
    </location>
</feature>
<keyword evidence="7" id="KW-0067">ATP-binding</keyword>
<feature type="transmembrane region" description="Helical" evidence="10">
    <location>
        <begin position="258"/>
        <end position="282"/>
    </location>
</feature>
<evidence type="ECO:0000256" key="5">
    <source>
        <dbReference type="ARBA" id="ARBA00022737"/>
    </source>
</evidence>
<feature type="transmembrane region" description="Helical" evidence="10">
    <location>
        <begin position="294"/>
        <end position="316"/>
    </location>
</feature>
<dbReference type="Pfam" id="PF12698">
    <property type="entry name" value="ABC2_membrane_3"/>
    <property type="match status" value="1"/>
</dbReference>
<dbReference type="InterPro" id="IPR027417">
    <property type="entry name" value="P-loop_NTPase"/>
</dbReference>
<dbReference type="GO" id="GO:0005524">
    <property type="term" value="F:ATP binding"/>
    <property type="evidence" value="ECO:0007669"/>
    <property type="project" value="UniProtKB-KW"/>
</dbReference>
<dbReference type="PROSITE" id="PS50893">
    <property type="entry name" value="ABC_TRANSPORTER_2"/>
    <property type="match status" value="2"/>
</dbReference>
<dbReference type="InterPro" id="IPR013525">
    <property type="entry name" value="ABC2_TM"/>
</dbReference>
<keyword evidence="6" id="KW-0547">Nucleotide-binding</keyword>
<reference evidence="12 13" key="1">
    <citation type="submission" date="2017-06" db="EMBL/GenBank/DDBJ databases">
        <title>A platform for efficient transgenesis in Macrostomum lignano, a flatworm model organism for stem cell research.</title>
        <authorList>
            <person name="Berezikov E."/>
        </authorList>
    </citation>
    <scope>NUCLEOTIDE SEQUENCE [LARGE SCALE GENOMIC DNA]</scope>
    <source>
        <strain evidence="12">DV1</strain>
        <tissue evidence="12">Whole organism</tissue>
    </source>
</reference>
<feature type="transmembrane region" description="Helical" evidence="10">
    <location>
        <begin position="1046"/>
        <end position="1064"/>
    </location>
</feature>
<comment type="similarity">
    <text evidence="2">Belongs to the ABC transporter superfamily. ABCA family.</text>
</comment>
<evidence type="ECO:0000256" key="4">
    <source>
        <dbReference type="ARBA" id="ARBA00022692"/>
    </source>
</evidence>
<dbReference type="STRING" id="282301.A0A267DY91"/>
<organism evidence="12 13">
    <name type="scientific">Macrostomum lignano</name>
    <dbReference type="NCBI Taxonomy" id="282301"/>
    <lineage>
        <taxon>Eukaryota</taxon>
        <taxon>Metazoa</taxon>
        <taxon>Spiralia</taxon>
        <taxon>Lophotrochozoa</taxon>
        <taxon>Platyhelminthes</taxon>
        <taxon>Rhabditophora</taxon>
        <taxon>Macrostomorpha</taxon>
        <taxon>Macrostomida</taxon>
        <taxon>Macrostomidae</taxon>
        <taxon>Macrostomum</taxon>
    </lineage>
</organism>
<dbReference type="OrthoDB" id="8061355at2759"/>
<keyword evidence="8 10" id="KW-1133">Transmembrane helix</keyword>
<evidence type="ECO:0000256" key="10">
    <source>
        <dbReference type="SAM" id="Phobius"/>
    </source>
</evidence>
<keyword evidence="4 10" id="KW-0812">Transmembrane</keyword>
<evidence type="ECO:0000256" key="8">
    <source>
        <dbReference type="ARBA" id="ARBA00022989"/>
    </source>
</evidence>
<dbReference type="Pfam" id="PF00005">
    <property type="entry name" value="ABC_tran"/>
    <property type="match status" value="2"/>
</dbReference>
<gene>
    <name evidence="12" type="ORF">BOX15_Mlig014614g2</name>
</gene>
<dbReference type="EMBL" id="NIVC01003058">
    <property type="protein sequence ID" value="PAA53587.1"/>
    <property type="molecule type" value="Genomic_DNA"/>
</dbReference>
<feature type="transmembrane region" description="Helical" evidence="10">
    <location>
        <begin position="1238"/>
        <end position="1256"/>
    </location>
</feature>
<feature type="domain" description="ABC transporter" evidence="11">
    <location>
        <begin position="1300"/>
        <end position="1531"/>
    </location>
</feature>
<evidence type="ECO:0000256" key="9">
    <source>
        <dbReference type="ARBA" id="ARBA00023136"/>
    </source>
</evidence>
<feature type="transmembrane region" description="Helical" evidence="10">
    <location>
        <begin position="352"/>
        <end position="372"/>
    </location>
</feature>
<accession>A0A267DY91</accession>
<comment type="caution">
    <text evidence="12">The sequence shown here is derived from an EMBL/GenBank/DDBJ whole genome shotgun (WGS) entry which is preliminary data.</text>
</comment>
<dbReference type="PANTHER" id="PTHR19229">
    <property type="entry name" value="ATP-BINDING CASSETTE TRANSPORTER SUBFAMILY A ABCA"/>
    <property type="match status" value="1"/>
</dbReference>
<evidence type="ECO:0000256" key="2">
    <source>
        <dbReference type="ARBA" id="ARBA00008869"/>
    </source>
</evidence>
<evidence type="ECO:0000256" key="6">
    <source>
        <dbReference type="ARBA" id="ARBA00022741"/>
    </source>
</evidence>
<keyword evidence="13" id="KW-1185">Reference proteome</keyword>
<feature type="transmembrane region" description="Helical" evidence="10">
    <location>
        <begin position="1095"/>
        <end position="1117"/>
    </location>
</feature>
<feature type="domain" description="ABC transporter" evidence="11">
    <location>
        <begin position="455"/>
        <end position="691"/>
    </location>
</feature>
<protein>
    <recommendedName>
        <fullName evidence="11">ABC transporter domain-containing protein</fullName>
    </recommendedName>
</protein>
<evidence type="ECO:0000313" key="13">
    <source>
        <dbReference type="Proteomes" id="UP000215902"/>
    </source>
</evidence>
<dbReference type="InterPro" id="IPR003439">
    <property type="entry name" value="ABC_transporter-like_ATP-bd"/>
</dbReference>
<evidence type="ECO:0000256" key="7">
    <source>
        <dbReference type="ARBA" id="ARBA00022840"/>
    </source>
</evidence>
<comment type="subcellular location">
    <subcellularLocation>
        <location evidence="1">Membrane</location>
        <topology evidence="1">Multi-pass membrane protein</topology>
    </subcellularLocation>
</comment>
<feature type="transmembrane region" description="Helical" evidence="10">
    <location>
        <begin position="1155"/>
        <end position="1177"/>
    </location>
</feature>
<name>A0A267DY91_9PLAT</name>
<evidence type="ECO:0000259" key="11">
    <source>
        <dbReference type="PROSITE" id="PS50893"/>
    </source>
</evidence>
<dbReference type="InterPro" id="IPR003593">
    <property type="entry name" value="AAA+_ATPase"/>
</dbReference>
<dbReference type="Proteomes" id="UP000215902">
    <property type="component" value="Unassembled WGS sequence"/>
</dbReference>
<feature type="transmembrane region" description="Helical" evidence="10">
    <location>
        <begin position="1186"/>
        <end position="1208"/>
    </location>
</feature>
<evidence type="ECO:0000256" key="3">
    <source>
        <dbReference type="ARBA" id="ARBA00022448"/>
    </source>
</evidence>
<keyword evidence="9 10" id="KW-0472">Membrane</keyword>
<dbReference type="GO" id="GO:0005319">
    <property type="term" value="F:lipid transporter activity"/>
    <property type="evidence" value="ECO:0007669"/>
    <property type="project" value="TreeGrafter"/>
</dbReference>
<feature type="transmembrane region" description="Helical" evidence="10">
    <location>
        <begin position="838"/>
        <end position="858"/>
    </location>
</feature>
<sequence>MGFFGQYGRLLLVLIKLKSWRFLFMLIVIAALFSNIYLYDIVDSWMQQRGEKNLVQVGPAEFGDRNIIVGFVPEKLRELNKLKEMIERMTGFDFSSSIEGCDSEEICNEMYFRNLLGRRSGMLSHFVHFGKYRGGASHLICQMSIGSEMHCPFMAYLVRTSQTFFNGTVHEFHSTSVFRLMSKIELFDEIVGGEMTICKKDANFPVVFPKTIMAQVICVLITLVFYLFVSTMTCIYELKQHGYLQILFRKGLGVLAYWAAIWTITLFEMALFAGVITTAYLVQCISFFSSTQLVDTFVGALLQFCLVAATVLLFSIVTKQLALSGAYCCTYLIIVVAIVLANRMYLAEGPIFVRYILLIMPAGHLAEQLFTGLTNISDNKVDSLMMYVSGGFLALTILFTVYFDFVFKSGNGWRLPCTFYFTSGFWSRPKKQPQEDDKEASAMFEAAQNWWRVLVATKGIKKSFASCMTKNEDALSNFSTKFYQDQITAVVGHNGSGKSILMQILSGERNATAGLATVDKVTITDSLTRYHMCSSIGYCPQHDGLVDRLSVSDTIKLAVLSTGKSWDREENKVRHILSSLGIESKIEESIQNLSYSEKRKVSVAIALIGQPRVVLLDDPSRDMDYISKRRLWQLLHEFKIGHSVIVSTLFINEAEAVADRIVFLSGGRVLCAGSPFFFKRAFDCRFIIQIASKTEFHVPYIIRKITSKFNSVRVRSFSNADVEFEVSVMDDSILFPVTAEIEKLAKLIDEYGIVHHSLDDVFSKLKSIPPKEVDRHFEMGTIGYVADDVDRIKALMKKKPVDPPDTPGKVKRMPSLLRTIFAMLVSSVLQTFRSKVRIVTRIAMPLFLVALIALGAFLERGKKNDNISLWVNLSDTSQVEESTRRGICMYPLSENVANHFDALNKKDCSSMLTSDALSENVVPMELLIEKYPRGNLQAALLAPKNLEKIKKTCKNSKVVCPIIFGNDFCPDRKPIPTYTKNHTISVGAYIPTSNYTPTYFVATAIKVYGHLLNVMIKKIYKDSSMDTKMLIVVEGIQDMRGTFFQFYGLFVLVTFISVVPVIFLDDVIHDKKSGVRHQLMSMGLPLWSYWFCKIIAHWIPLIALYLISIVPLLALLSSGYATSLFLLAIMPLTLVFGLVNSLLAAYSVSTLVKEVSYVIITFYALFSLLVALSVVLVQSNDLMGELFIFLFPQFAAIAPSFYGMRFAYYSLSYFWSMEQLPVPSLLNFFFSVPHLRDSIIALPVHFILLVLLLVLLENRHRCCKKGEAVTEPRVYEHCRETAIRKEIENVINVPKSQQHLMQVSVLKAINADGAVALRNLTFGLKSGEVFGLIGPCGSGKTPAMRAIAGDEKQKCAGNVDIQVNDKWLPSVTAAHQGYIGYCPRTDPLYHRLSVGENLNFYARVIGVSAGRVQQLEKELFQEQELITRVEQANAGLKRRLTLAIAQLADPPLMAIDEISSGIDHDGRQLLWNNIKSMVSKRRGIVLATQCVEEAEFLCDRMCIMNHGLMIALSSVNDLILRYKTMYFLEMQIASNTKETHEALQRRKDQLAAIVLDKFYGAILIEQWTARMQFALPIQSIGCLSNTLDWLYSSKCKLNIHYFTLHYATIDQVMKAIVVHSGYQMIKSLESQTEVSV</sequence>
<evidence type="ECO:0000256" key="1">
    <source>
        <dbReference type="ARBA" id="ARBA00004141"/>
    </source>
</evidence>
<feature type="transmembrane region" description="Helical" evidence="10">
    <location>
        <begin position="1124"/>
        <end position="1149"/>
    </location>
</feature>
<feature type="transmembrane region" description="Helical" evidence="10">
    <location>
        <begin position="322"/>
        <end position="340"/>
    </location>
</feature>
<dbReference type="SUPFAM" id="SSF52540">
    <property type="entry name" value="P-loop containing nucleoside triphosphate hydrolases"/>
    <property type="match status" value="2"/>
</dbReference>
<keyword evidence="3" id="KW-0813">Transport</keyword>
<evidence type="ECO:0000313" key="12">
    <source>
        <dbReference type="EMBL" id="PAA53587.1"/>
    </source>
</evidence>
<dbReference type="GO" id="GO:0016020">
    <property type="term" value="C:membrane"/>
    <property type="evidence" value="ECO:0007669"/>
    <property type="project" value="UniProtKB-SubCell"/>
</dbReference>
<proteinExistence type="inferred from homology"/>
<feature type="transmembrane region" description="Helical" evidence="10">
    <location>
        <begin position="20"/>
        <end position="39"/>
    </location>
</feature>
<dbReference type="PANTHER" id="PTHR19229:SF36">
    <property type="entry name" value="ATP-BINDING CASSETTE SUB-FAMILY A MEMBER 2"/>
    <property type="match status" value="1"/>
</dbReference>
<dbReference type="Gene3D" id="3.40.50.300">
    <property type="entry name" value="P-loop containing nucleotide triphosphate hydrolases"/>
    <property type="match status" value="2"/>
</dbReference>
<dbReference type="InterPro" id="IPR026082">
    <property type="entry name" value="ABCA"/>
</dbReference>
<keyword evidence="5" id="KW-0677">Repeat</keyword>
<dbReference type="GO" id="GO:0016887">
    <property type="term" value="F:ATP hydrolysis activity"/>
    <property type="evidence" value="ECO:0007669"/>
    <property type="project" value="InterPro"/>
</dbReference>
<feature type="transmembrane region" description="Helical" evidence="10">
    <location>
        <begin position="216"/>
        <end position="238"/>
    </location>
</feature>
<dbReference type="GO" id="GO:0140359">
    <property type="term" value="F:ABC-type transporter activity"/>
    <property type="evidence" value="ECO:0007669"/>
    <property type="project" value="InterPro"/>
</dbReference>